<dbReference type="GO" id="GO:0006397">
    <property type="term" value="P:mRNA processing"/>
    <property type="evidence" value="ECO:0007669"/>
    <property type="project" value="UniProtKB-KW"/>
</dbReference>
<evidence type="ECO:0000256" key="6">
    <source>
        <dbReference type="ARBA" id="ARBA00023242"/>
    </source>
</evidence>
<keyword evidence="4" id="KW-0747">Spliceosome</keyword>
<accession>A0A9P8VLT4</accession>
<sequence>MSAKSAFHESLPYIDAEPTASQRAHAESLIATELSTSGPPPPSSELLPPLRAPVFSPLITAELERIERKEPLSAIQLSRYEAQEPLASSADGSGVASVDALADSLRKAYASHTYLDLRVQNLELLDKWGKNAWLIGNHGLEGELKAVERELAETKRQIDVLTIARRGQQEEVAGEMKGLEEGWKKGVGRVLETEVAVEGLRQQILAEMERKAREA</sequence>
<dbReference type="Pfam" id="PF05700">
    <property type="entry name" value="BCAS2"/>
    <property type="match status" value="1"/>
</dbReference>
<evidence type="ECO:0000256" key="4">
    <source>
        <dbReference type="ARBA" id="ARBA00022728"/>
    </source>
</evidence>
<comment type="similarity">
    <text evidence="2">Belongs to the SPF27 family.</text>
</comment>
<feature type="region of interest" description="Disordered" evidence="8">
    <location>
        <begin position="1"/>
        <end position="49"/>
    </location>
</feature>
<dbReference type="InterPro" id="IPR008409">
    <property type="entry name" value="SPF27"/>
</dbReference>
<protein>
    <submittedName>
        <fullName evidence="9">Breast carcinoma amplified sequence 2</fullName>
    </submittedName>
</protein>
<keyword evidence="7" id="KW-0175">Coiled coil</keyword>
<dbReference type="GO" id="GO:0071011">
    <property type="term" value="C:precatalytic spliceosome"/>
    <property type="evidence" value="ECO:0007669"/>
    <property type="project" value="TreeGrafter"/>
</dbReference>
<proteinExistence type="inferred from homology"/>
<evidence type="ECO:0000313" key="10">
    <source>
        <dbReference type="Proteomes" id="UP000770015"/>
    </source>
</evidence>
<evidence type="ECO:0000256" key="1">
    <source>
        <dbReference type="ARBA" id="ARBA00004123"/>
    </source>
</evidence>
<evidence type="ECO:0000256" key="5">
    <source>
        <dbReference type="ARBA" id="ARBA00023187"/>
    </source>
</evidence>
<reference evidence="9" key="1">
    <citation type="journal article" date="2021" name="Nat. Commun.">
        <title>Genetic determinants of endophytism in the Arabidopsis root mycobiome.</title>
        <authorList>
            <person name="Mesny F."/>
            <person name="Miyauchi S."/>
            <person name="Thiergart T."/>
            <person name="Pickel B."/>
            <person name="Atanasova L."/>
            <person name="Karlsson M."/>
            <person name="Huettel B."/>
            <person name="Barry K.W."/>
            <person name="Haridas S."/>
            <person name="Chen C."/>
            <person name="Bauer D."/>
            <person name="Andreopoulos W."/>
            <person name="Pangilinan J."/>
            <person name="LaButti K."/>
            <person name="Riley R."/>
            <person name="Lipzen A."/>
            <person name="Clum A."/>
            <person name="Drula E."/>
            <person name="Henrissat B."/>
            <person name="Kohler A."/>
            <person name="Grigoriev I.V."/>
            <person name="Martin F.M."/>
            <person name="Hacquard S."/>
        </authorList>
    </citation>
    <scope>NUCLEOTIDE SEQUENCE</scope>
    <source>
        <strain evidence="9">MPI-SDFR-AT-0117</strain>
    </source>
</reference>
<keyword evidence="10" id="KW-1185">Reference proteome</keyword>
<dbReference type="Proteomes" id="UP000770015">
    <property type="component" value="Unassembled WGS sequence"/>
</dbReference>
<organism evidence="9 10">
    <name type="scientific">Plectosphaerella plurivora</name>
    <dbReference type="NCBI Taxonomy" id="936078"/>
    <lineage>
        <taxon>Eukaryota</taxon>
        <taxon>Fungi</taxon>
        <taxon>Dikarya</taxon>
        <taxon>Ascomycota</taxon>
        <taxon>Pezizomycotina</taxon>
        <taxon>Sordariomycetes</taxon>
        <taxon>Hypocreomycetidae</taxon>
        <taxon>Glomerellales</taxon>
        <taxon>Plectosphaerellaceae</taxon>
        <taxon>Plectosphaerella</taxon>
    </lineage>
</organism>
<comment type="subcellular location">
    <subcellularLocation>
        <location evidence="1">Nucleus</location>
    </subcellularLocation>
</comment>
<keyword evidence="5" id="KW-0508">mRNA splicing</keyword>
<dbReference type="PANTHER" id="PTHR13296:SF0">
    <property type="entry name" value="PRE-MRNA-SPLICING FACTOR SPF27"/>
    <property type="match status" value="1"/>
</dbReference>
<dbReference type="OrthoDB" id="205794at2759"/>
<evidence type="ECO:0000256" key="8">
    <source>
        <dbReference type="SAM" id="MobiDB-lite"/>
    </source>
</evidence>
<feature type="coiled-coil region" evidence="7">
    <location>
        <begin position="137"/>
        <end position="171"/>
    </location>
</feature>
<dbReference type="EMBL" id="JAGSXJ010000001">
    <property type="protein sequence ID" value="KAH6697599.1"/>
    <property type="molecule type" value="Genomic_DNA"/>
</dbReference>
<dbReference type="PANTHER" id="PTHR13296">
    <property type="entry name" value="BCAS2 PROTEIN"/>
    <property type="match status" value="1"/>
</dbReference>
<name>A0A9P8VLT4_9PEZI</name>
<gene>
    <name evidence="9" type="ORF">F5X68DRAFT_197662</name>
</gene>
<evidence type="ECO:0000256" key="2">
    <source>
        <dbReference type="ARBA" id="ARBA00010788"/>
    </source>
</evidence>
<dbReference type="GO" id="GO:0071013">
    <property type="term" value="C:catalytic step 2 spliceosome"/>
    <property type="evidence" value="ECO:0007669"/>
    <property type="project" value="TreeGrafter"/>
</dbReference>
<evidence type="ECO:0000313" key="9">
    <source>
        <dbReference type="EMBL" id="KAH6697599.1"/>
    </source>
</evidence>
<evidence type="ECO:0000256" key="3">
    <source>
        <dbReference type="ARBA" id="ARBA00022664"/>
    </source>
</evidence>
<dbReference type="GO" id="GO:0008380">
    <property type="term" value="P:RNA splicing"/>
    <property type="evidence" value="ECO:0007669"/>
    <property type="project" value="UniProtKB-KW"/>
</dbReference>
<evidence type="ECO:0000256" key="7">
    <source>
        <dbReference type="SAM" id="Coils"/>
    </source>
</evidence>
<dbReference type="AlphaFoldDB" id="A0A9P8VLT4"/>
<keyword evidence="6" id="KW-0539">Nucleus</keyword>
<keyword evidence="3" id="KW-0507">mRNA processing</keyword>
<dbReference type="GO" id="GO:0000974">
    <property type="term" value="C:Prp19 complex"/>
    <property type="evidence" value="ECO:0007669"/>
    <property type="project" value="TreeGrafter"/>
</dbReference>
<comment type="caution">
    <text evidence="9">The sequence shown here is derived from an EMBL/GenBank/DDBJ whole genome shotgun (WGS) entry which is preliminary data.</text>
</comment>